<name>A0A239EHN4_EKHLU</name>
<organism evidence="2 3">
    <name type="scientific">Ekhidna lutea</name>
    <dbReference type="NCBI Taxonomy" id="447679"/>
    <lineage>
        <taxon>Bacteria</taxon>
        <taxon>Pseudomonadati</taxon>
        <taxon>Bacteroidota</taxon>
        <taxon>Cytophagia</taxon>
        <taxon>Cytophagales</taxon>
        <taxon>Reichenbachiellaceae</taxon>
        <taxon>Ekhidna</taxon>
    </lineage>
</organism>
<dbReference type="OrthoDB" id="1414794at2"/>
<dbReference type="AlphaFoldDB" id="A0A239EHN4"/>
<accession>A0A239EHN4</accession>
<reference evidence="2 3" key="1">
    <citation type="submission" date="2017-06" db="EMBL/GenBank/DDBJ databases">
        <authorList>
            <person name="Kim H.J."/>
            <person name="Triplett B.A."/>
        </authorList>
    </citation>
    <scope>NUCLEOTIDE SEQUENCE [LARGE SCALE GENOMIC DNA]</scope>
    <source>
        <strain evidence="2 3">DSM 19307</strain>
    </source>
</reference>
<keyword evidence="1" id="KW-0812">Transmembrane</keyword>
<sequence>MKKLFSTLKEKWAEYFLEILVITVGILGAFLLNNWNQDRVANNVHRLTIERLIEDVKSDTSRFAYLDYRLEERVQKCDSVLSLFNELETKEKRLSMISVHLINFFLVESNFTTYDEMLNTGRLYSMNDKKLRSDIINYYRDVKKWSTYIERDNQQLRTMMVSPAYNDYWVVQQKIWAKTEIDESKYPWLQQSHSNEVRDVEALILAARNLFAGNRRTIGFLKRHAESLLSKLEP</sequence>
<dbReference type="EMBL" id="FZPD01000001">
    <property type="protein sequence ID" value="SNS43412.1"/>
    <property type="molecule type" value="Genomic_DNA"/>
</dbReference>
<protein>
    <submittedName>
        <fullName evidence="2">Uncharacterized protein</fullName>
    </submittedName>
</protein>
<dbReference type="RefSeq" id="WP_089354910.1">
    <property type="nucleotide sequence ID" value="NZ_FZPD01000001.1"/>
</dbReference>
<evidence type="ECO:0000313" key="3">
    <source>
        <dbReference type="Proteomes" id="UP000198393"/>
    </source>
</evidence>
<proteinExistence type="predicted"/>
<evidence type="ECO:0000313" key="2">
    <source>
        <dbReference type="EMBL" id="SNS43412.1"/>
    </source>
</evidence>
<evidence type="ECO:0000256" key="1">
    <source>
        <dbReference type="SAM" id="Phobius"/>
    </source>
</evidence>
<feature type="transmembrane region" description="Helical" evidence="1">
    <location>
        <begin position="12"/>
        <end position="32"/>
    </location>
</feature>
<gene>
    <name evidence="2" type="ORF">SAMN05421640_0122</name>
</gene>
<keyword evidence="1" id="KW-0472">Membrane</keyword>
<keyword evidence="3" id="KW-1185">Reference proteome</keyword>
<dbReference type="Proteomes" id="UP000198393">
    <property type="component" value="Unassembled WGS sequence"/>
</dbReference>
<keyword evidence="1" id="KW-1133">Transmembrane helix</keyword>